<name>A0A967B1X7_9MICO</name>
<keyword evidence="3" id="KW-1185">Reference proteome</keyword>
<dbReference type="InterPro" id="IPR052898">
    <property type="entry name" value="ACAD10-like"/>
</dbReference>
<proteinExistence type="predicted"/>
<dbReference type="PANTHER" id="PTHR47829:SF1">
    <property type="entry name" value="HAD FAMILY PHOSPHATASE"/>
    <property type="match status" value="1"/>
</dbReference>
<dbReference type="EMBL" id="JAAOIV010000010">
    <property type="protein sequence ID" value="NHN56798.1"/>
    <property type="molecule type" value="Genomic_DNA"/>
</dbReference>
<gene>
    <name evidence="2" type="ORF">G9U51_13545</name>
</gene>
<dbReference type="InterPro" id="IPR041726">
    <property type="entry name" value="ACAD10_11_N"/>
</dbReference>
<dbReference type="RefSeq" id="WP_166197457.1">
    <property type="nucleotide sequence ID" value="NZ_JAAOIV010000010.1"/>
</dbReference>
<dbReference type="Gene3D" id="3.30.200.20">
    <property type="entry name" value="Phosphorylase Kinase, domain 1"/>
    <property type="match status" value="1"/>
</dbReference>
<dbReference type="InterPro" id="IPR011009">
    <property type="entry name" value="Kinase-like_dom_sf"/>
</dbReference>
<evidence type="ECO:0000313" key="3">
    <source>
        <dbReference type="Proteomes" id="UP000744769"/>
    </source>
</evidence>
<feature type="domain" description="Aminoglycoside phosphotransferase" evidence="1">
    <location>
        <begin position="29"/>
        <end position="268"/>
    </location>
</feature>
<sequence>MSDIAVDLDRLAEWSAGQGLTLRKPLSANRIGMGQSNLTYLVTDADGTRVVVRRPPRGTLLQSAHDVGREFRIMSALQDTPVPVPTTIGTAQPGEIEDDVPVVVMGFTEGLVLNEPGDTDGVPLDVRHAIGIDMARTLAKVHAVDLQQVGLDDLASHSPYGPRQLKRWTTQLEGSRTRDLPELDRLTQVLQANVPSDDTITLVHGDFHLRNVILDPDTGAVRAAVDWELSTLGDPLADLGSLLAYWPQRGDGPSYLFDAAAEPGFPSRDELTAAYLEASGRDGATVPFWHALGLWKIAVIIEGVRKRAMDNPSNAAKGGPPPAQMVDLLVQRAWRVVDEAGLRA</sequence>
<dbReference type="Proteomes" id="UP000744769">
    <property type="component" value="Unassembled WGS sequence"/>
</dbReference>
<dbReference type="Gene3D" id="3.90.1200.10">
    <property type="match status" value="1"/>
</dbReference>
<dbReference type="SUPFAM" id="SSF56112">
    <property type="entry name" value="Protein kinase-like (PK-like)"/>
    <property type="match status" value="1"/>
</dbReference>
<accession>A0A967B1X7</accession>
<dbReference type="InterPro" id="IPR002575">
    <property type="entry name" value="Aminoglycoside_PTrfase"/>
</dbReference>
<protein>
    <submittedName>
        <fullName evidence="2">Phosphotransferase family protein</fullName>
    </submittedName>
</protein>
<evidence type="ECO:0000313" key="2">
    <source>
        <dbReference type="EMBL" id="NHN56798.1"/>
    </source>
</evidence>
<dbReference type="PANTHER" id="PTHR47829">
    <property type="entry name" value="HYDROLASE, PUTATIVE (AFU_ORTHOLOGUE AFUA_1G12880)-RELATED"/>
    <property type="match status" value="1"/>
</dbReference>
<comment type="caution">
    <text evidence="2">The sequence shown here is derived from an EMBL/GenBank/DDBJ whole genome shotgun (WGS) entry which is preliminary data.</text>
</comment>
<dbReference type="CDD" id="cd05154">
    <property type="entry name" value="ACAD10_11_N-like"/>
    <property type="match status" value="1"/>
</dbReference>
<dbReference type="AlphaFoldDB" id="A0A967B1X7"/>
<reference evidence="2" key="1">
    <citation type="submission" date="2020-03" db="EMBL/GenBank/DDBJ databases">
        <title>Draft sequencing of Calidifontibacter sp. DB0510.</title>
        <authorList>
            <person name="Kim D.-U."/>
        </authorList>
    </citation>
    <scope>NUCLEOTIDE SEQUENCE</scope>
    <source>
        <strain evidence="2">DB0510</strain>
    </source>
</reference>
<organism evidence="2 3">
    <name type="scientific">Metallococcus carri</name>
    <dbReference type="NCBI Taxonomy" id="1656884"/>
    <lineage>
        <taxon>Bacteria</taxon>
        <taxon>Bacillati</taxon>
        <taxon>Actinomycetota</taxon>
        <taxon>Actinomycetes</taxon>
        <taxon>Micrococcales</taxon>
        <taxon>Dermacoccaceae</taxon>
        <taxon>Metallococcus</taxon>
    </lineage>
</organism>
<dbReference type="Pfam" id="PF01636">
    <property type="entry name" value="APH"/>
    <property type="match status" value="1"/>
</dbReference>
<evidence type="ECO:0000259" key="1">
    <source>
        <dbReference type="Pfam" id="PF01636"/>
    </source>
</evidence>